<feature type="transmembrane region" description="Helical" evidence="10">
    <location>
        <begin position="50"/>
        <end position="71"/>
    </location>
</feature>
<sequence length="369" mass="37519">MAPEASTARSGPDGPDGLDGPDSPGDSRDTGDAAGRPFTARADRGSFGRLLRWDVFVGLLLVLVLLAGSAGSPGFASAGNLSFALGDLGEIALIALAMTMLVVAAEVDLSVASVLGLSSALLGALWDAGWAIETIIPLVVVIGAVCGLVNGLLVTRLGLPSLAVTIGTLALYRGLAYVVLGDRAVAEFPRGHTELVVGNVPGTPVPYPVALFVLLAAVTGVVLHATGFGRSLYAIGAQEEAARFAGIRIKRIKLILFVVSGTVAAFAGVIFTLRYGSARADNGVGLELAVIAAVLLGGVDFDGGRGTLGGVIAGVLLIGLLRNLLMLNDVATEIQSIVTGLLLIVSVITPRLLAVSARRRRNPAPPAPS</sequence>
<feature type="transmembrane region" description="Helical" evidence="10">
    <location>
        <begin position="83"/>
        <end position="104"/>
    </location>
</feature>
<keyword evidence="5 10" id="KW-0812">Transmembrane</keyword>
<feature type="transmembrane region" description="Helical" evidence="10">
    <location>
        <begin position="334"/>
        <end position="353"/>
    </location>
</feature>
<feature type="transmembrane region" description="Helical" evidence="10">
    <location>
        <begin position="111"/>
        <end position="129"/>
    </location>
</feature>
<feature type="transmembrane region" description="Helical" evidence="10">
    <location>
        <begin position="254"/>
        <end position="277"/>
    </location>
</feature>
<feature type="transmembrane region" description="Helical" evidence="10">
    <location>
        <begin position="308"/>
        <end position="328"/>
    </location>
</feature>
<proteinExistence type="predicted"/>
<evidence type="ECO:0000256" key="7">
    <source>
        <dbReference type="ARBA" id="ARBA00023136"/>
    </source>
</evidence>
<keyword evidence="6 10" id="KW-1133">Transmembrane helix</keyword>
<evidence type="ECO:0000313" key="12">
    <source>
        <dbReference type="Proteomes" id="UP001499930"/>
    </source>
</evidence>
<feature type="transmembrane region" description="Helical" evidence="10">
    <location>
        <begin position="135"/>
        <end position="155"/>
    </location>
</feature>
<keyword evidence="7 10" id="KW-0472">Membrane</keyword>
<dbReference type="PANTHER" id="PTHR32196">
    <property type="entry name" value="ABC TRANSPORTER PERMEASE PROTEIN YPHD-RELATED-RELATED"/>
    <property type="match status" value="1"/>
</dbReference>
<dbReference type="EMBL" id="BAAAWD010000010">
    <property type="protein sequence ID" value="GAA3011998.1"/>
    <property type="molecule type" value="Genomic_DNA"/>
</dbReference>
<dbReference type="RefSeq" id="WP_344896917.1">
    <property type="nucleotide sequence ID" value="NZ_BAAAWD010000010.1"/>
</dbReference>
<dbReference type="InterPro" id="IPR001851">
    <property type="entry name" value="ABC_transp_permease"/>
</dbReference>
<keyword evidence="3" id="KW-1003">Cell membrane</keyword>
<dbReference type="Proteomes" id="UP001499930">
    <property type="component" value="Unassembled WGS sequence"/>
</dbReference>
<evidence type="ECO:0000256" key="6">
    <source>
        <dbReference type="ARBA" id="ARBA00022989"/>
    </source>
</evidence>
<feature type="compositionally biased region" description="Low complexity" evidence="9">
    <location>
        <begin position="10"/>
        <end position="24"/>
    </location>
</feature>
<comment type="caution">
    <text evidence="11">The sequence shown here is derived from an EMBL/GenBank/DDBJ whole genome shotgun (WGS) entry which is preliminary data.</text>
</comment>
<evidence type="ECO:0000256" key="4">
    <source>
        <dbReference type="ARBA" id="ARBA00022519"/>
    </source>
</evidence>
<accession>A0ABP6KM88</accession>
<keyword evidence="2" id="KW-0813">Transport</keyword>
<evidence type="ECO:0000256" key="2">
    <source>
        <dbReference type="ARBA" id="ARBA00022448"/>
    </source>
</evidence>
<evidence type="ECO:0000256" key="9">
    <source>
        <dbReference type="SAM" id="MobiDB-lite"/>
    </source>
</evidence>
<feature type="transmembrane region" description="Helical" evidence="10">
    <location>
        <begin position="209"/>
        <end position="233"/>
    </location>
</feature>
<name>A0ABP6KM88_9ACTN</name>
<evidence type="ECO:0000256" key="8">
    <source>
        <dbReference type="ARBA" id="ARBA00039381"/>
    </source>
</evidence>
<gene>
    <name evidence="11" type="ORF">GCM10017559_38550</name>
</gene>
<feature type="transmembrane region" description="Helical" evidence="10">
    <location>
        <begin position="283"/>
        <end position="301"/>
    </location>
</feature>
<dbReference type="Pfam" id="PF02653">
    <property type="entry name" value="BPD_transp_2"/>
    <property type="match status" value="1"/>
</dbReference>
<protein>
    <recommendedName>
        <fullName evidence="8">Autoinducer 2 import system permease protein LsrD</fullName>
    </recommendedName>
</protein>
<evidence type="ECO:0000313" key="11">
    <source>
        <dbReference type="EMBL" id="GAA3011998.1"/>
    </source>
</evidence>
<comment type="subcellular location">
    <subcellularLocation>
        <location evidence="1">Cell membrane</location>
        <topology evidence="1">Multi-pass membrane protein</topology>
    </subcellularLocation>
</comment>
<dbReference type="PANTHER" id="PTHR32196:SF71">
    <property type="entry name" value="AUTOINDUCER 2 IMPORT SYSTEM PERMEASE PROTEIN LSRD"/>
    <property type="match status" value="1"/>
</dbReference>
<keyword evidence="12" id="KW-1185">Reference proteome</keyword>
<evidence type="ECO:0000256" key="10">
    <source>
        <dbReference type="SAM" id="Phobius"/>
    </source>
</evidence>
<reference evidence="12" key="1">
    <citation type="journal article" date="2019" name="Int. J. Syst. Evol. Microbiol.">
        <title>The Global Catalogue of Microorganisms (GCM) 10K type strain sequencing project: providing services to taxonomists for standard genome sequencing and annotation.</title>
        <authorList>
            <consortium name="The Broad Institute Genomics Platform"/>
            <consortium name="The Broad Institute Genome Sequencing Center for Infectious Disease"/>
            <person name="Wu L."/>
            <person name="Ma J."/>
        </authorList>
    </citation>
    <scope>NUCLEOTIDE SEQUENCE [LARGE SCALE GENOMIC DNA]</scope>
    <source>
        <strain evidence="12">JCM 3106</strain>
    </source>
</reference>
<organism evidence="11 12">
    <name type="scientific">Streptosporangium longisporum</name>
    <dbReference type="NCBI Taxonomy" id="46187"/>
    <lineage>
        <taxon>Bacteria</taxon>
        <taxon>Bacillati</taxon>
        <taxon>Actinomycetota</taxon>
        <taxon>Actinomycetes</taxon>
        <taxon>Streptosporangiales</taxon>
        <taxon>Streptosporangiaceae</taxon>
        <taxon>Streptosporangium</taxon>
    </lineage>
</organism>
<keyword evidence="4" id="KW-0997">Cell inner membrane</keyword>
<dbReference type="CDD" id="cd06579">
    <property type="entry name" value="TM_PBP1_transp_AraH_like"/>
    <property type="match status" value="1"/>
</dbReference>
<evidence type="ECO:0000256" key="1">
    <source>
        <dbReference type="ARBA" id="ARBA00004651"/>
    </source>
</evidence>
<evidence type="ECO:0000256" key="5">
    <source>
        <dbReference type="ARBA" id="ARBA00022692"/>
    </source>
</evidence>
<feature type="region of interest" description="Disordered" evidence="9">
    <location>
        <begin position="1"/>
        <end position="37"/>
    </location>
</feature>
<evidence type="ECO:0000256" key="3">
    <source>
        <dbReference type="ARBA" id="ARBA00022475"/>
    </source>
</evidence>
<feature type="transmembrane region" description="Helical" evidence="10">
    <location>
        <begin position="162"/>
        <end position="180"/>
    </location>
</feature>